<comment type="caution">
    <text evidence="2">The sequence shown here is derived from an EMBL/GenBank/DDBJ whole genome shotgun (WGS) entry which is preliminary data.</text>
</comment>
<dbReference type="Proteomes" id="UP001215598">
    <property type="component" value="Unassembled WGS sequence"/>
</dbReference>
<dbReference type="AlphaFoldDB" id="A0AAD7HMY3"/>
<evidence type="ECO:0000313" key="3">
    <source>
        <dbReference type="Proteomes" id="UP001215598"/>
    </source>
</evidence>
<evidence type="ECO:0000256" key="1">
    <source>
        <dbReference type="SAM" id="MobiDB-lite"/>
    </source>
</evidence>
<protein>
    <submittedName>
        <fullName evidence="2">Uncharacterized protein</fullName>
    </submittedName>
</protein>
<sequence>MHLQCYVHKIFNPAQKQDNVVRDSSLRQRYGDAVFNSLAAVAVERRVKGAWLVGSPESRPSSSSESQLNSARCERCYPLNIDAPLNLNLPGVAGMPVFSPCLVLTSPECSSTALDSIQPSPPATALEQNIPGGRVTFDRILHLPSMPPKNFMCLPRTRNTPSSTPASRSSPEAVIQPIKEEIRGVRP</sequence>
<feature type="compositionally biased region" description="Low complexity" evidence="1">
    <location>
        <begin position="155"/>
        <end position="171"/>
    </location>
</feature>
<name>A0AAD7HMY3_9AGAR</name>
<keyword evidence="3" id="KW-1185">Reference proteome</keyword>
<gene>
    <name evidence="2" type="ORF">B0H16DRAFT_325073</name>
</gene>
<proteinExistence type="predicted"/>
<reference evidence="2" key="1">
    <citation type="submission" date="2023-03" db="EMBL/GenBank/DDBJ databases">
        <title>Massive genome expansion in bonnet fungi (Mycena s.s.) driven by repeated elements and novel gene families across ecological guilds.</title>
        <authorList>
            <consortium name="Lawrence Berkeley National Laboratory"/>
            <person name="Harder C.B."/>
            <person name="Miyauchi S."/>
            <person name="Viragh M."/>
            <person name="Kuo A."/>
            <person name="Thoen E."/>
            <person name="Andreopoulos B."/>
            <person name="Lu D."/>
            <person name="Skrede I."/>
            <person name="Drula E."/>
            <person name="Henrissat B."/>
            <person name="Morin E."/>
            <person name="Kohler A."/>
            <person name="Barry K."/>
            <person name="LaButti K."/>
            <person name="Morin E."/>
            <person name="Salamov A."/>
            <person name="Lipzen A."/>
            <person name="Mereny Z."/>
            <person name="Hegedus B."/>
            <person name="Baldrian P."/>
            <person name="Stursova M."/>
            <person name="Weitz H."/>
            <person name="Taylor A."/>
            <person name="Grigoriev I.V."/>
            <person name="Nagy L.G."/>
            <person name="Martin F."/>
            <person name="Kauserud H."/>
        </authorList>
    </citation>
    <scope>NUCLEOTIDE SEQUENCE</scope>
    <source>
        <strain evidence="2">CBHHK182m</strain>
    </source>
</reference>
<evidence type="ECO:0000313" key="2">
    <source>
        <dbReference type="EMBL" id="KAJ7724410.1"/>
    </source>
</evidence>
<organism evidence="2 3">
    <name type="scientific">Mycena metata</name>
    <dbReference type="NCBI Taxonomy" id="1033252"/>
    <lineage>
        <taxon>Eukaryota</taxon>
        <taxon>Fungi</taxon>
        <taxon>Dikarya</taxon>
        <taxon>Basidiomycota</taxon>
        <taxon>Agaricomycotina</taxon>
        <taxon>Agaricomycetes</taxon>
        <taxon>Agaricomycetidae</taxon>
        <taxon>Agaricales</taxon>
        <taxon>Marasmiineae</taxon>
        <taxon>Mycenaceae</taxon>
        <taxon>Mycena</taxon>
    </lineage>
</organism>
<accession>A0AAD7HMY3</accession>
<dbReference type="EMBL" id="JARKIB010000203">
    <property type="protein sequence ID" value="KAJ7724410.1"/>
    <property type="molecule type" value="Genomic_DNA"/>
</dbReference>
<feature type="compositionally biased region" description="Basic and acidic residues" evidence="1">
    <location>
        <begin position="178"/>
        <end position="187"/>
    </location>
</feature>
<feature type="region of interest" description="Disordered" evidence="1">
    <location>
        <begin position="151"/>
        <end position="187"/>
    </location>
</feature>